<reference evidence="2" key="1">
    <citation type="submission" date="2017-07" db="EMBL/GenBank/DDBJ databases">
        <title>Brachybacterium sp. VR2415.</title>
        <authorList>
            <person name="Tak E.J."/>
            <person name="Bae J.-W."/>
        </authorList>
    </citation>
    <scope>NUCLEOTIDE SEQUENCE [LARGE SCALE GENOMIC DNA]</scope>
    <source>
        <strain evidence="2">VR2415</strain>
    </source>
</reference>
<dbReference type="EMBL" id="CP022316">
    <property type="protein sequence ID" value="ASK64909.1"/>
    <property type="molecule type" value="Genomic_DNA"/>
</dbReference>
<keyword evidence="2" id="KW-1185">Reference proteome</keyword>
<evidence type="ECO:0000313" key="1">
    <source>
        <dbReference type="EMBL" id="ASK64909.1"/>
    </source>
</evidence>
<evidence type="ECO:0008006" key="3">
    <source>
        <dbReference type="Google" id="ProtNLM"/>
    </source>
</evidence>
<protein>
    <recommendedName>
        <fullName evidence="3">Fis family transcriptional regulator</fullName>
    </recommendedName>
</protein>
<accession>A0A220U9S9</accession>
<dbReference type="KEGG" id="brv:CFK39_02635"/>
<dbReference type="RefSeq" id="WP_089064157.1">
    <property type="nucleotide sequence ID" value="NZ_CP022316.1"/>
</dbReference>
<name>A0A220U9S9_9MICO</name>
<dbReference type="AlphaFoldDB" id="A0A220U9S9"/>
<proteinExistence type="predicted"/>
<sequence>MRFERIFEDLEGQFAHHQQEEVRAVSEDLTRAEQAQLTIADRLRGAQGLGLTLHLAAGFRVSGVVREVGAEWVALAARSGARSAVIPLAAIAMVEGLPSRARLVEDSLRSPLGLGSVLREIARDRAVVRLEASGGSVIGRIAAVGADALDISSLPTGESTTVPGSARITVAFSALQAVQLR</sequence>
<dbReference type="Proteomes" id="UP000198398">
    <property type="component" value="Chromosome"/>
</dbReference>
<dbReference type="OrthoDB" id="3827359at2"/>
<organism evidence="1 2">
    <name type="scientific">Brachybacterium avium</name>
    <dbReference type="NCBI Taxonomy" id="2017485"/>
    <lineage>
        <taxon>Bacteria</taxon>
        <taxon>Bacillati</taxon>
        <taxon>Actinomycetota</taxon>
        <taxon>Actinomycetes</taxon>
        <taxon>Micrococcales</taxon>
        <taxon>Dermabacteraceae</taxon>
        <taxon>Brachybacterium</taxon>
    </lineage>
</organism>
<evidence type="ECO:0000313" key="2">
    <source>
        <dbReference type="Proteomes" id="UP000198398"/>
    </source>
</evidence>
<gene>
    <name evidence="1" type="ORF">CFK39_02635</name>
</gene>